<dbReference type="Gene3D" id="1.20.1070.10">
    <property type="entry name" value="Rhodopsin 7-helix transmembrane proteins"/>
    <property type="match status" value="1"/>
</dbReference>
<dbReference type="GO" id="GO:0005886">
    <property type="term" value="C:plasma membrane"/>
    <property type="evidence" value="ECO:0007669"/>
    <property type="project" value="TreeGrafter"/>
</dbReference>
<accession>A0A0D8XY31</accession>
<evidence type="ECO:0000313" key="3">
    <source>
        <dbReference type="Proteomes" id="UP000053766"/>
    </source>
</evidence>
<dbReference type="STRING" id="29172.A0A0D8XY31"/>
<sequence length="104" mass="12168">MLQCRDDPPLFNLNNTATLIFFEYLIEFREIYTQIHRYLCLIVCIIGIVLNILHFFVLSRRAMRTYIINALLCAMAVCDALTMLSYLIYILRFRIFDYSAGVAG</sequence>
<feature type="transmembrane region" description="Helical" evidence="1">
    <location>
        <begin position="35"/>
        <end position="58"/>
    </location>
</feature>
<dbReference type="AlphaFoldDB" id="A0A0D8XY31"/>
<dbReference type="EMBL" id="KN716258">
    <property type="protein sequence ID" value="KJH48717.1"/>
    <property type="molecule type" value="Genomic_DNA"/>
</dbReference>
<dbReference type="PANTHER" id="PTHR46273">
    <property type="entry name" value="MYOSUPPRESSIN RECEPTOR 1, ISOFORM B-RELATED"/>
    <property type="match status" value="1"/>
</dbReference>
<keyword evidence="1" id="KW-1133">Transmembrane helix</keyword>
<evidence type="ECO:0000256" key="1">
    <source>
        <dbReference type="SAM" id="Phobius"/>
    </source>
</evidence>
<evidence type="ECO:0008006" key="4">
    <source>
        <dbReference type="Google" id="ProtNLM"/>
    </source>
</evidence>
<dbReference type="InterPro" id="IPR019427">
    <property type="entry name" value="7TM_GPCR_serpentine_rcpt_Srw"/>
</dbReference>
<dbReference type="OrthoDB" id="5864054at2759"/>
<feature type="transmembrane region" description="Helical" evidence="1">
    <location>
        <begin position="70"/>
        <end position="91"/>
    </location>
</feature>
<dbReference type="InterPro" id="IPR053219">
    <property type="entry name" value="GPCR_Dmsr-1"/>
</dbReference>
<protein>
    <recommendedName>
        <fullName evidence="4">G-protein coupled receptors family 1 profile domain-containing protein</fullName>
    </recommendedName>
</protein>
<reference evidence="2 3" key="1">
    <citation type="submission" date="2013-11" db="EMBL/GenBank/DDBJ databases">
        <title>Draft genome of the bovine lungworm Dictyocaulus viviparus.</title>
        <authorList>
            <person name="Mitreva M."/>
        </authorList>
    </citation>
    <scope>NUCLEOTIDE SEQUENCE [LARGE SCALE GENOMIC DNA]</scope>
    <source>
        <strain evidence="2 3">HannoverDv2000</strain>
    </source>
</reference>
<organism evidence="2 3">
    <name type="scientific">Dictyocaulus viviparus</name>
    <name type="common">Bovine lungworm</name>
    <dbReference type="NCBI Taxonomy" id="29172"/>
    <lineage>
        <taxon>Eukaryota</taxon>
        <taxon>Metazoa</taxon>
        <taxon>Ecdysozoa</taxon>
        <taxon>Nematoda</taxon>
        <taxon>Chromadorea</taxon>
        <taxon>Rhabditida</taxon>
        <taxon>Rhabditina</taxon>
        <taxon>Rhabditomorpha</taxon>
        <taxon>Strongyloidea</taxon>
        <taxon>Metastrongylidae</taxon>
        <taxon>Dictyocaulus</taxon>
    </lineage>
</organism>
<dbReference type="Proteomes" id="UP000053766">
    <property type="component" value="Unassembled WGS sequence"/>
</dbReference>
<dbReference type="SUPFAM" id="SSF81321">
    <property type="entry name" value="Family A G protein-coupled receptor-like"/>
    <property type="match status" value="1"/>
</dbReference>
<reference evidence="3" key="2">
    <citation type="journal article" date="2016" name="Sci. Rep.">
        <title>Dictyocaulus viviparus genome, variome and transcriptome elucidate lungworm biology and support future intervention.</title>
        <authorList>
            <person name="McNulty S.N."/>
            <person name="Strube C."/>
            <person name="Rosa B.A."/>
            <person name="Martin J.C."/>
            <person name="Tyagi R."/>
            <person name="Choi Y.J."/>
            <person name="Wang Q."/>
            <person name="Hallsworth Pepin K."/>
            <person name="Zhang X."/>
            <person name="Ozersky P."/>
            <person name="Wilson R.K."/>
            <person name="Sternberg P.W."/>
            <person name="Gasser R.B."/>
            <person name="Mitreva M."/>
        </authorList>
    </citation>
    <scope>NUCLEOTIDE SEQUENCE [LARGE SCALE GENOMIC DNA]</scope>
    <source>
        <strain evidence="3">HannoverDv2000</strain>
    </source>
</reference>
<name>A0A0D8XY31_DICVI</name>
<dbReference type="PANTHER" id="PTHR46273:SF9">
    <property type="entry name" value="G-PROTEIN COUPLED RECEPTORS FAMILY 1 PROFILE DOMAIN-CONTAINING PROTEIN"/>
    <property type="match status" value="1"/>
</dbReference>
<keyword evidence="3" id="KW-1185">Reference proteome</keyword>
<proteinExistence type="predicted"/>
<gene>
    <name evidence="2" type="ORF">DICVIV_05173</name>
</gene>
<dbReference type="Pfam" id="PF10324">
    <property type="entry name" value="7TM_GPCR_Srw"/>
    <property type="match status" value="1"/>
</dbReference>
<dbReference type="GO" id="GO:0008528">
    <property type="term" value="F:G protein-coupled peptide receptor activity"/>
    <property type="evidence" value="ECO:0007669"/>
    <property type="project" value="InterPro"/>
</dbReference>
<keyword evidence="1" id="KW-0472">Membrane</keyword>
<evidence type="ECO:0000313" key="2">
    <source>
        <dbReference type="EMBL" id="KJH48717.1"/>
    </source>
</evidence>
<keyword evidence="1" id="KW-0812">Transmembrane</keyword>